<comment type="similarity">
    <text evidence="1">Belongs to the YciI family.</text>
</comment>
<evidence type="ECO:0000256" key="1">
    <source>
        <dbReference type="ARBA" id="ARBA00007689"/>
    </source>
</evidence>
<dbReference type="PANTHER" id="PTHR37828">
    <property type="entry name" value="GSR2449 PROTEIN"/>
    <property type="match status" value="1"/>
</dbReference>
<dbReference type="OrthoDB" id="8968203at2"/>
<evidence type="ECO:0000259" key="2">
    <source>
        <dbReference type="Pfam" id="PF03795"/>
    </source>
</evidence>
<comment type="caution">
    <text evidence="3">The sequence shown here is derived from an EMBL/GenBank/DDBJ whole genome shotgun (WGS) entry which is preliminary data.</text>
</comment>
<dbReference type="PATRIC" id="fig|405444.3.peg.2675"/>
<organism evidence="3 4">
    <name type="scientific">Stenotrophomonas humi</name>
    <dbReference type="NCBI Taxonomy" id="405444"/>
    <lineage>
        <taxon>Bacteria</taxon>
        <taxon>Pseudomonadati</taxon>
        <taxon>Pseudomonadota</taxon>
        <taxon>Gammaproteobacteria</taxon>
        <taxon>Lysobacterales</taxon>
        <taxon>Lysobacteraceae</taxon>
        <taxon>Stenotrophomonas</taxon>
    </lineage>
</organism>
<dbReference type="STRING" id="405444.ABB26_01360"/>
<evidence type="ECO:0000313" key="4">
    <source>
        <dbReference type="Proteomes" id="UP000050864"/>
    </source>
</evidence>
<dbReference type="InterPro" id="IPR011008">
    <property type="entry name" value="Dimeric_a/b-barrel"/>
</dbReference>
<dbReference type="SUPFAM" id="SSF54909">
    <property type="entry name" value="Dimeric alpha+beta barrel"/>
    <property type="match status" value="1"/>
</dbReference>
<keyword evidence="4" id="KW-1185">Reference proteome</keyword>
<feature type="domain" description="YCII-related" evidence="2">
    <location>
        <begin position="3"/>
        <end position="83"/>
    </location>
</feature>
<accession>A0A0R0C8C4</accession>
<dbReference type="PANTHER" id="PTHR37828:SF1">
    <property type="entry name" value="YCII-RELATED DOMAIN-CONTAINING PROTEIN"/>
    <property type="match status" value="1"/>
</dbReference>
<sequence>MKLYLVLAMRKPSFDDAVIAPHIAFLNALVAKDQLHLTGGFGDGTGGAYVLKNIETLEAAKAIVATDPLAVHGSSVLTVHEWNTR</sequence>
<protein>
    <recommendedName>
        <fullName evidence="2">YCII-related domain-containing protein</fullName>
    </recommendedName>
</protein>
<dbReference type="InterPro" id="IPR005545">
    <property type="entry name" value="YCII"/>
</dbReference>
<dbReference type="EMBL" id="LDJI01000004">
    <property type="protein sequence ID" value="KRG65901.1"/>
    <property type="molecule type" value="Genomic_DNA"/>
</dbReference>
<evidence type="ECO:0000313" key="3">
    <source>
        <dbReference type="EMBL" id="KRG65901.1"/>
    </source>
</evidence>
<dbReference type="Gene3D" id="3.30.70.1060">
    <property type="entry name" value="Dimeric alpha+beta barrel"/>
    <property type="match status" value="1"/>
</dbReference>
<gene>
    <name evidence="3" type="ORF">ABB26_01360</name>
</gene>
<dbReference type="Proteomes" id="UP000050864">
    <property type="component" value="Unassembled WGS sequence"/>
</dbReference>
<proteinExistence type="inferred from homology"/>
<reference evidence="3 4" key="1">
    <citation type="submission" date="2015-05" db="EMBL/GenBank/DDBJ databases">
        <title>Genome sequencing and analysis of members of genus Stenotrophomonas.</title>
        <authorList>
            <person name="Patil P.P."/>
            <person name="Midha S."/>
            <person name="Patil P.B."/>
        </authorList>
    </citation>
    <scope>NUCLEOTIDE SEQUENCE [LARGE SCALE GENOMIC DNA]</scope>
    <source>
        <strain evidence="3 4">DSM 18929</strain>
    </source>
</reference>
<name>A0A0R0C8C4_9GAMM</name>
<dbReference type="RefSeq" id="WP_057631786.1">
    <property type="nucleotide sequence ID" value="NZ_LDJI01000004.1"/>
</dbReference>
<dbReference type="Pfam" id="PF03795">
    <property type="entry name" value="YCII"/>
    <property type="match status" value="1"/>
</dbReference>
<dbReference type="AlphaFoldDB" id="A0A0R0C8C4"/>